<dbReference type="RefSeq" id="WP_127002746.1">
    <property type="nucleotide sequence ID" value="NZ_CP034346.1"/>
</dbReference>
<evidence type="ECO:0000259" key="12">
    <source>
        <dbReference type="PROSITE" id="PS50929"/>
    </source>
</evidence>
<dbReference type="GO" id="GO:0005524">
    <property type="term" value="F:ATP binding"/>
    <property type="evidence" value="ECO:0007669"/>
    <property type="project" value="UniProtKB-KW"/>
</dbReference>
<feature type="transmembrane region" description="Helical" evidence="10">
    <location>
        <begin position="154"/>
        <end position="173"/>
    </location>
</feature>
<evidence type="ECO:0000313" key="13">
    <source>
        <dbReference type="EMBL" id="AZS17306.1"/>
    </source>
</evidence>
<dbReference type="InterPro" id="IPR036640">
    <property type="entry name" value="ABC1_TM_sf"/>
</dbReference>
<evidence type="ECO:0000256" key="4">
    <source>
        <dbReference type="ARBA" id="ARBA00022692"/>
    </source>
</evidence>
<keyword evidence="14" id="KW-1185">Reference proteome</keyword>
<dbReference type="OrthoDB" id="9802264at2"/>
<dbReference type="PANTHER" id="PTHR24221:SF654">
    <property type="entry name" value="ATP-BINDING CASSETTE SUB-FAMILY B MEMBER 6"/>
    <property type="match status" value="1"/>
</dbReference>
<evidence type="ECO:0000259" key="11">
    <source>
        <dbReference type="PROSITE" id="PS50893"/>
    </source>
</evidence>
<dbReference type="SMART" id="SM00382">
    <property type="entry name" value="AAA"/>
    <property type="match status" value="1"/>
</dbReference>
<dbReference type="PROSITE" id="PS50893">
    <property type="entry name" value="ABC_TRANSPORTER_2"/>
    <property type="match status" value="1"/>
</dbReference>
<feature type="transmembrane region" description="Helical" evidence="10">
    <location>
        <begin position="7"/>
        <end position="30"/>
    </location>
</feature>
<dbReference type="InterPro" id="IPR011527">
    <property type="entry name" value="ABC1_TM_dom"/>
</dbReference>
<dbReference type="GO" id="GO:0034040">
    <property type="term" value="F:ATPase-coupled lipid transmembrane transporter activity"/>
    <property type="evidence" value="ECO:0007669"/>
    <property type="project" value="TreeGrafter"/>
</dbReference>
<keyword evidence="4 10" id="KW-0812">Transmembrane</keyword>
<dbReference type="EMBL" id="CP034346">
    <property type="protein sequence ID" value="AZS17306.1"/>
    <property type="molecule type" value="Genomic_DNA"/>
</dbReference>
<feature type="domain" description="ABC transporter" evidence="11">
    <location>
        <begin position="330"/>
        <end position="562"/>
    </location>
</feature>
<protein>
    <submittedName>
        <fullName evidence="13">ABC transporter ATP-binding protein</fullName>
    </submittedName>
</protein>
<evidence type="ECO:0000256" key="3">
    <source>
        <dbReference type="ARBA" id="ARBA00022475"/>
    </source>
</evidence>
<gene>
    <name evidence="13" type="ORF">EI981_24665</name>
</gene>
<keyword evidence="5" id="KW-0547">Nucleotide-binding</keyword>
<name>A0A3Q9IEK1_9BACL</name>
<reference evidence="14" key="1">
    <citation type="submission" date="2018-12" db="EMBL/GenBank/DDBJ databases">
        <title>Complete genome sequence of Paenibacillus sp. MBLB1234.</title>
        <authorList>
            <person name="Nam Y.-D."/>
            <person name="Kang J."/>
            <person name="Chung W.-H."/>
            <person name="Park Y.S."/>
        </authorList>
    </citation>
    <scope>NUCLEOTIDE SEQUENCE [LARGE SCALE GENOMIC DNA]</scope>
    <source>
        <strain evidence="14">MBLB1234</strain>
    </source>
</reference>
<dbReference type="Gene3D" id="3.40.50.300">
    <property type="entry name" value="P-loop containing nucleotide triphosphate hydrolases"/>
    <property type="match status" value="1"/>
</dbReference>
<evidence type="ECO:0000256" key="1">
    <source>
        <dbReference type="ARBA" id="ARBA00004651"/>
    </source>
</evidence>
<dbReference type="InterPro" id="IPR003593">
    <property type="entry name" value="AAA+_ATPase"/>
</dbReference>
<keyword evidence="6" id="KW-0645">Protease</keyword>
<evidence type="ECO:0000256" key="6">
    <source>
        <dbReference type="ARBA" id="ARBA00022807"/>
    </source>
</evidence>
<dbReference type="GO" id="GO:0008234">
    <property type="term" value="F:cysteine-type peptidase activity"/>
    <property type="evidence" value="ECO:0007669"/>
    <property type="project" value="UniProtKB-KW"/>
</dbReference>
<evidence type="ECO:0000256" key="5">
    <source>
        <dbReference type="ARBA" id="ARBA00022741"/>
    </source>
</evidence>
<feature type="transmembrane region" description="Helical" evidence="10">
    <location>
        <begin position="50"/>
        <end position="70"/>
    </location>
</feature>
<dbReference type="FunFam" id="3.40.50.300:FF:000299">
    <property type="entry name" value="ABC transporter ATP-binding protein/permease"/>
    <property type="match status" value="1"/>
</dbReference>
<dbReference type="Gene3D" id="1.20.1560.10">
    <property type="entry name" value="ABC transporter type 1, transmembrane domain"/>
    <property type="match status" value="1"/>
</dbReference>
<dbReference type="Pfam" id="PF00664">
    <property type="entry name" value="ABC_membrane"/>
    <property type="match status" value="1"/>
</dbReference>
<dbReference type="InterPro" id="IPR003439">
    <property type="entry name" value="ABC_transporter-like_ATP-bd"/>
</dbReference>
<evidence type="ECO:0000256" key="9">
    <source>
        <dbReference type="ARBA" id="ARBA00023136"/>
    </source>
</evidence>
<keyword evidence="9 10" id="KW-0472">Membrane</keyword>
<organism evidence="13 14">
    <name type="scientific">Paenibacillus lutimineralis</name>
    <dbReference type="NCBI Taxonomy" id="2707005"/>
    <lineage>
        <taxon>Bacteria</taxon>
        <taxon>Bacillati</taxon>
        <taxon>Bacillota</taxon>
        <taxon>Bacilli</taxon>
        <taxon>Bacillales</taxon>
        <taxon>Paenibacillaceae</taxon>
        <taxon>Paenibacillus</taxon>
    </lineage>
</organism>
<evidence type="ECO:0000256" key="7">
    <source>
        <dbReference type="ARBA" id="ARBA00022840"/>
    </source>
</evidence>
<feature type="transmembrane region" description="Helical" evidence="10">
    <location>
        <begin position="268"/>
        <end position="292"/>
    </location>
</feature>
<dbReference type="InterPro" id="IPR039421">
    <property type="entry name" value="Type_1_exporter"/>
</dbReference>
<keyword evidence="7 13" id="KW-0067">ATP-binding</keyword>
<keyword evidence="2" id="KW-0813">Transport</keyword>
<dbReference type="SUPFAM" id="SSF52540">
    <property type="entry name" value="P-loop containing nucleoside triphosphate hydrolases"/>
    <property type="match status" value="1"/>
</dbReference>
<feature type="transmembrane region" description="Helical" evidence="10">
    <location>
        <begin position="237"/>
        <end position="256"/>
    </location>
</feature>
<keyword evidence="6" id="KW-0378">Hydrolase</keyword>
<keyword evidence="8 10" id="KW-1133">Transmembrane helix</keyword>
<dbReference type="PROSITE" id="PS50929">
    <property type="entry name" value="ABC_TM1F"/>
    <property type="match status" value="1"/>
</dbReference>
<dbReference type="KEGG" id="plut:EI981_24665"/>
<keyword evidence="3" id="KW-1003">Cell membrane</keyword>
<evidence type="ECO:0000256" key="8">
    <source>
        <dbReference type="ARBA" id="ARBA00022989"/>
    </source>
</evidence>
<keyword evidence="6" id="KW-0788">Thiol protease</keyword>
<dbReference type="GO" id="GO:0140359">
    <property type="term" value="F:ABC-type transporter activity"/>
    <property type="evidence" value="ECO:0007669"/>
    <property type="project" value="InterPro"/>
</dbReference>
<dbReference type="SUPFAM" id="SSF90123">
    <property type="entry name" value="ABC transporter transmembrane region"/>
    <property type="match status" value="1"/>
</dbReference>
<dbReference type="GO" id="GO:0016887">
    <property type="term" value="F:ATP hydrolysis activity"/>
    <property type="evidence" value="ECO:0007669"/>
    <property type="project" value="InterPro"/>
</dbReference>
<dbReference type="PANTHER" id="PTHR24221">
    <property type="entry name" value="ATP-BINDING CASSETTE SUB-FAMILY B"/>
    <property type="match status" value="1"/>
</dbReference>
<feature type="transmembrane region" description="Helical" evidence="10">
    <location>
        <begin position="128"/>
        <end position="148"/>
    </location>
</feature>
<dbReference type="PROSITE" id="PS00211">
    <property type="entry name" value="ABC_TRANSPORTER_1"/>
    <property type="match status" value="1"/>
</dbReference>
<dbReference type="AlphaFoldDB" id="A0A3Q9IEK1"/>
<proteinExistence type="predicted"/>
<dbReference type="InterPro" id="IPR017871">
    <property type="entry name" value="ABC_transporter-like_CS"/>
</dbReference>
<evidence type="ECO:0000313" key="14">
    <source>
        <dbReference type="Proteomes" id="UP000270678"/>
    </source>
</evidence>
<dbReference type="GO" id="GO:0005886">
    <property type="term" value="C:plasma membrane"/>
    <property type="evidence" value="ECO:0007669"/>
    <property type="project" value="UniProtKB-SubCell"/>
</dbReference>
<sequence length="582" mass="66160">MLKKCIVLFKWMILLYIIMGFMIQFLNAYGIRIFQELIDQVVQIHQLNDILGLIILYGCILLAVTLLNYLTEYPQTYLSNGIFEKLKIMALEKVSRMDYGAYQNIGTGRMIKVIENGASAGKGIIYSFYLEIFSNLLPTMIFSLLFIGMYNVQIMLVIAVGYIVIFLLTNLLLRMLYRIKSSLLDSQEKLAKYSVRGFMELVVFRLNKRYDKEIKRLTATAGDIVAKNCRIRMIHEAFFMIFAVIVSLLKIAVLVYGVKQILVGGTSIGIVVALIMFIDQVYTPVAIFNVIYVDYKLDRVAYERLEEFVNAPEDANLLQGLEVGPLSKQIEFRDLSFAYGNARLLDRVSFTIPQGTSLAIVGLSGSGKSTIVKLLLGLLKKESGSILIDGVDIDQIKLNSLYDHVSYIPQDAPIFDATIRSNIVFDQEMPDEQIYELLDTVLLKGKVMSLPEGLDTMVGERGIKLSGGERQRLAFARIMAQQRELVILDEPVSALDNITEQRVMESLLNRFSKNTLLVIAHRLDFVKNMDRILLVRDGAIVGLGTFEELLHNSPYFQELWDREKRAEKERLREEASESNFDD</sequence>
<comment type="subcellular location">
    <subcellularLocation>
        <location evidence="1">Cell membrane</location>
        <topology evidence="1">Multi-pass membrane protein</topology>
    </subcellularLocation>
</comment>
<evidence type="ECO:0000256" key="2">
    <source>
        <dbReference type="ARBA" id="ARBA00022448"/>
    </source>
</evidence>
<accession>A0A3Q9IEK1</accession>
<feature type="domain" description="ABC transmembrane type-1" evidence="12">
    <location>
        <begin position="14"/>
        <end position="297"/>
    </location>
</feature>
<evidence type="ECO:0000256" key="10">
    <source>
        <dbReference type="SAM" id="Phobius"/>
    </source>
</evidence>
<dbReference type="Proteomes" id="UP000270678">
    <property type="component" value="Chromosome"/>
</dbReference>
<dbReference type="InterPro" id="IPR027417">
    <property type="entry name" value="P-loop_NTPase"/>
</dbReference>
<dbReference type="Pfam" id="PF00005">
    <property type="entry name" value="ABC_tran"/>
    <property type="match status" value="1"/>
</dbReference>